<feature type="region of interest" description="Disordered" evidence="3">
    <location>
        <begin position="147"/>
        <end position="177"/>
    </location>
</feature>
<evidence type="ECO:0000259" key="4">
    <source>
        <dbReference type="PROSITE" id="PS50048"/>
    </source>
</evidence>
<dbReference type="EMBL" id="LK052940">
    <property type="protein sequence ID" value="CDR40918.1"/>
    <property type="molecule type" value="Genomic_DNA"/>
</dbReference>
<evidence type="ECO:0000256" key="1">
    <source>
        <dbReference type="ARBA" id="ARBA00004123"/>
    </source>
</evidence>
<dbReference type="PROSITE" id="PS00463">
    <property type="entry name" value="ZN2_CY6_FUNGAL_1"/>
    <property type="match status" value="1"/>
</dbReference>
<dbReference type="CDD" id="cd00067">
    <property type="entry name" value="GAL4"/>
    <property type="match status" value="1"/>
</dbReference>
<evidence type="ECO:0000256" key="2">
    <source>
        <dbReference type="ARBA" id="ARBA00023242"/>
    </source>
</evidence>
<dbReference type="CDD" id="cd12148">
    <property type="entry name" value="fungal_TF_MHR"/>
    <property type="match status" value="1"/>
</dbReference>
<dbReference type="PROSITE" id="PS50048">
    <property type="entry name" value="ZN2_CY6_FUNGAL_2"/>
    <property type="match status" value="1"/>
</dbReference>
<organism evidence="5">
    <name type="scientific">Rhodotorula toruloides</name>
    <name type="common">Yeast</name>
    <name type="synonym">Rhodosporidium toruloides</name>
    <dbReference type="NCBI Taxonomy" id="5286"/>
    <lineage>
        <taxon>Eukaryota</taxon>
        <taxon>Fungi</taxon>
        <taxon>Dikarya</taxon>
        <taxon>Basidiomycota</taxon>
        <taxon>Pucciniomycotina</taxon>
        <taxon>Microbotryomycetes</taxon>
        <taxon>Sporidiobolales</taxon>
        <taxon>Sporidiobolaceae</taxon>
        <taxon>Rhodotorula</taxon>
    </lineage>
</organism>
<dbReference type="GO" id="GO:0005634">
    <property type="term" value="C:nucleus"/>
    <property type="evidence" value="ECO:0007669"/>
    <property type="project" value="UniProtKB-SubCell"/>
</dbReference>
<feature type="domain" description="Zn(2)-C6 fungal-type" evidence="4">
    <location>
        <begin position="94"/>
        <end position="124"/>
    </location>
</feature>
<feature type="compositionally biased region" description="Polar residues" evidence="3">
    <location>
        <begin position="787"/>
        <end position="805"/>
    </location>
</feature>
<dbReference type="OrthoDB" id="10261408at2759"/>
<feature type="compositionally biased region" description="Low complexity" evidence="3">
    <location>
        <begin position="162"/>
        <end position="177"/>
    </location>
</feature>
<protein>
    <submittedName>
        <fullName evidence="5">RHTO0S05e08834g1_1</fullName>
    </submittedName>
</protein>
<feature type="region of interest" description="Disordered" evidence="3">
    <location>
        <begin position="1"/>
        <end position="47"/>
    </location>
</feature>
<dbReference type="GO" id="GO:0000981">
    <property type="term" value="F:DNA-binding transcription factor activity, RNA polymerase II-specific"/>
    <property type="evidence" value="ECO:0007669"/>
    <property type="project" value="InterPro"/>
</dbReference>
<dbReference type="PANTHER" id="PTHR31001">
    <property type="entry name" value="UNCHARACTERIZED TRANSCRIPTIONAL REGULATORY PROTEIN"/>
    <property type="match status" value="1"/>
</dbReference>
<dbReference type="InterPro" id="IPR036864">
    <property type="entry name" value="Zn2-C6_fun-type_DNA-bd_sf"/>
</dbReference>
<dbReference type="SUPFAM" id="SSF57701">
    <property type="entry name" value="Zn2/Cys6 DNA-binding domain"/>
    <property type="match status" value="1"/>
</dbReference>
<sequence length="926" mass="100371">MNGYSDPYASQYPYTDPRNPPPSQPPPHQYPIASTSQLPPSPPLPRPAVNWAGQIGYEGMGLPPGGSILVSTSNGQLPKTLPGGTELVKVTAKSCANCRSRKVKCDRRYPECARCTKRKETCDYGDDVSIALRPNWVSPADEDLITPAAPMRTPFSTTTPLSRPSYASSAQPYPSRPHQLQPYDSYAPPPNRGIVDLPRSQALVHGLGGHANGKDEGEEANGTGTVRQWEVFLQASNLGESSSSWRLALPSMASSLTIHLIDASMHSCCFHLPAFHIFSPEVSYFKSNVDRLDTASQVIVGILTSLGARASPHSALLGIAGPDIENGQASHDLVLSAGHRRENAWRAIVKRATEVCTSLEILEVASARNLQTLTAFVQMLMLAEVKPTKARFFLRTAMGLYRDMQQQNSGLSAAEIRDIKRAAGPTLFEADSRIAAYLSMPILISDEDLDQYFDGTGVHVPDLATEELGPQLDTILESDGGRVTSEKLNRALALIGYFVCSVQRYFAKISSSRKTGAKFLTAIPDLWDYIDRAHQAVQKFHRTLVSLTYTPDGCDDHHTVDYDLLIAVRMDERLLDIVHLAHVWLSRRTREDLSPSQVVDLDKLLGVSDRRVRKCLKLLAFYSKVFVDSLDKHCVYHLFTQLECLPNWATLAAQRVDEMTPFGPLSEECALTETELDWFTRALELACFFTPLAQTRLKELTTARNARRPPANYDAFNFDLSVPPQPSVSLPPLPMQPTSAPYASALDAQALPPPHPYAPNATWNFDHYGRPLSFQAAHGVVDAPGTDSESPTAHSQSSTEGTTAAFTDSPAATFDYSATSSRPTASASVLPPAVDFAGDATAAWIGGNGGYEYSTGLTPTYDPLGGDGGASIIELPSEVVGGSVAGGANIAYIRSGLTPGQSGDDLRGQGRSPSNGVAGWTSVEQW</sequence>
<comment type="subcellular location">
    <subcellularLocation>
        <location evidence="1">Nucleus</location>
    </subcellularLocation>
</comment>
<evidence type="ECO:0000256" key="3">
    <source>
        <dbReference type="SAM" id="MobiDB-lite"/>
    </source>
</evidence>
<accession>A0A061AUR7</accession>
<reference evidence="5" key="1">
    <citation type="journal article" date="2014" name="Genome Announc.">
        <title>Draft genome sequence of Rhodosporidium toruloides CECT1137, an oleaginous yeast of biotechnological interest.</title>
        <authorList>
            <person name="Morin N."/>
            <person name="Calcas X."/>
            <person name="Devillers H."/>
            <person name="Durrens P."/>
            <person name="Sherman D.J."/>
            <person name="Nicaud J.-M."/>
            <person name="Neuveglise C."/>
        </authorList>
    </citation>
    <scope>NUCLEOTIDE SEQUENCE</scope>
    <source>
        <strain evidence="5">CECT1137</strain>
    </source>
</reference>
<feature type="region of interest" description="Disordered" evidence="3">
    <location>
        <begin position="901"/>
        <end position="926"/>
    </location>
</feature>
<dbReference type="InterPro" id="IPR001138">
    <property type="entry name" value="Zn2Cys6_DnaBD"/>
</dbReference>
<feature type="region of interest" description="Disordered" evidence="3">
    <location>
        <begin position="781"/>
        <end position="805"/>
    </location>
</feature>
<keyword evidence="2" id="KW-0539">Nucleus</keyword>
<dbReference type="AlphaFoldDB" id="A0A061AUR7"/>
<dbReference type="Gene3D" id="4.10.240.10">
    <property type="entry name" value="Zn(2)-C6 fungal-type DNA-binding domain"/>
    <property type="match status" value="1"/>
</dbReference>
<name>A0A061AUR7_RHOTO</name>
<dbReference type="PANTHER" id="PTHR31001:SF88">
    <property type="entry name" value="TRANSCRIPTION FACTOR PDR3"/>
    <property type="match status" value="1"/>
</dbReference>
<dbReference type="SMART" id="SM00066">
    <property type="entry name" value="GAL4"/>
    <property type="match status" value="1"/>
</dbReference>
<dbReference type="InterPro" id="IPR050613">
    <property type="entry name" value="Sec_Metabolite_Reg"/>
</dbReference>
<evidence type="ECO:0000313" key="5">
    <source>
        <dbReference type="EMBL" id="CDR40918.1"/>
    </source>
</evidence>
<gene>
    <name evidence="5" type="ORF">RHTO0S_05e08834g</name>
</gene>
<proteinExistence type="predicted"/>
<dbReference type="GO" id="GO:0008270">
    <property type="term" value="F:zinc ion binding"/>
    <property type="evidence" value="ECO:0007669"/>
    <property type="project" value="InterPro"/>
</dbReference>
<feature type="compositionally biased region" description="Pro residues" evidence="3">
    <location>
        <begin position="18"/>
        <end position="29"/>
    </location>
</feature>
<dbReference type="Pfam" id="PF00172">
    <property type="entry name" value="Zn_clus"/>
    <property type="match status" value="1"/>
</dbReference>